<dbReference type="InterPro" id="IPR001810">
    <property type="entry name" value="F-box_dom"/>
</dbReference>
<dbReference type="Gene3D" id="1.20.1280.50">
    <property type="match status" value="1"/>
</dbReference>
<dbReference type="AlphaFoldDB" id="A0A4D6NGK7"/>
<feature type="domain" description="F-box" evidence="1">
    <location>
        <begin position="7"/>
        <end position="46"/>
    </location>
</feature>
<dbReference type="SUPFAM" id="SSF81383">
    <property type="entry name" value="F-box domain"/>
    <property type="match status" value="1"/>
</dbReference>
<dbReference type="InterPro" id="IPR036047">
    <property type="entry name" value="F-box-like_dom_sf"/>
</dbReference>
<dbReference type="InterPro" id="IPR013187">
    <property type="entry name" value="F-box-assoc_dom_typ3"/>
</dbReference>
<gene>
    <name evidence="2" type="ORF">DEO72_LG10g3322</name>
</gene>
<dbReference type="InterPro" id="IPR050796">
    <property type="entry name" value="SCF_F-box_component"/>
</dbReference>
<dbReference type="PANTHER" id="PTHR31672:SF13">
    <property type="entry name" value="F-BOX PROTEIN CPR30-LIKE"/>
    <property type="match status" value="1"/>
</dbReference>
<name>A0A4D6NGK7_VIGUN</name>
<protein>
    <recommendedName>
        <fullName evidence="1">F-box domain-containing protein</fullName>
    </recommendedName>
</protein>
<dbReference type="Pfam" id="PF00646">
    <property type="entry name" value="F-box"/>
    <property type="match status" value="1"/>
</dbReference>
<proteinExistence type="predicted"/>
<dbReference type="Pfam" id="PF08268">
    <property type="entry name" value="FBA_3"/>
    <property type="match status" value="1"/>
</dbReference>
<evidence type="ECO:0000259" key="1">
    <source>
        <dbReference type="SMART" id="SM00256"/>
    </source>
</evidence>
<dbReference type="SMART" id="SM00256">
    <property type="entry name" value="FBOX"/>
    <property type="match status" value="1"/>
</dbReference>
<organism evidence="2 3">
    <name type="scientific">Vigna unguiculata</name>
    <name type="common">Cowpea</name>
    <dbReference type="NCBI Taxonomy" id="3917"/>
    <lineage>
        <taxon>Eukaryota</taxon>
        <taxon>Viridiplantae</taxon>
        <taxon>Streptophyta</taxon>
        <taxon>Embryophyta</taxon>
        <taxon>Tracheophyta</taxon>
        <taxon>Spermatophyta</taxon>
        <taxon>Magnoliopsida</taxon>
        <taxon>eudicotyledons</taxon>
        <taxon>Gunneridae</taxon>
        <taxon>Pentapetalae</taxon>
        <taxon>rosids</taxon>
        <taxon>fabids</taxon>
        <taxon>Fabales</taxon>
        <taxon>Fabaceae</taxon>
        <taxon>Papilionoideae</taxon>
        <taxon>50 kb inversion clade</taxon>
        <taxon>NPAAA clade</taxon>
        <taxon>indigoferoid/millettioid clade</taxon>
        <taxon>Phaseoleae</taxon>
        <taxon>Vigna</taxon>
    </lineage>
</organism>
<dbReference type="Proteomes" id="UP000501690">
    <property type="component" value="Linkage Group LG10"/>
</dbReference>
<keyword evidence="3" id="KW-1185">Reference proteome</keyword>
<dbReference type="PANTHER" id="PTHR31672">
    <property type="entry name" value="BNACNNG10540D PROTEIN"/>
    <property type="match status" value="1"/>
</dbReference>
<dbReference type="NCBIfam" id="TIGR01640">
    <property type="entry name" value="F_box_assoc_1"/>
    <property type="match status" value="1"/>
</dbReference>
<accession>A0A4D6NGK7</accession>
<evidence type="ECO:0000313" key="3">
    <source>
        <dbReference type="Proteomes" id="UP000501690"/>
    </source>
</evidence>
<sequence>MLSEDVFCEDMFREILSKLPVKSLMRFMCVSKYFQSLILDPHFVTMHFQNSRKNTKFLSRYLNERKIPCFVIPSPIHSLLEDSTPFYADDITHGSNLERNKYQVIGSCNGLVCLAIWKNRKGPSMFHLLNPATKKLLTCSHSSLKLAKEEIVVMLGFGYDDSRHTYKVVEIVRHMNFEYGHPFRSIVCSLNEESGWRDIQNFPANPTTVEGEGIYLNNTLNWLGMPNYNYYNYDDLDISFDEVVIASLDLETETYTKMSLPHELDGVFIGDFCFPCGQLHCNDAPFIGILGGCLSLFLRNRTTEYLSIWQMKEFGNQRSWTLLLNTSLQDLGVHHTIRLPANSRYHYYLQRILIQNQHFWSDDNNLIPLCMIENDRDIVIIQTSFQGRVKILIYNLRDKTVTSKKMIDTLSWIYPFDHVESLVSVAASSRT</sequence>
<evidence type="ECO:0000313" key="2">
    <source>
        <dbReference type="EMBL" id="QCE12081.1"/>
    </source>
</evidence>
<dbReference type="InterPro" id="IPR017451">
    <property type="entry name" value="F-box-assoc_interact_dom"/>
</dbReference>
<reference evidence="2 3" key="1">
    <citation type="submission" date="2019-04" db="EMBL/GenBank/DDBJ databases">
        <title>An improved genome assembly and genetic linkage map for asparagus bean, Vigna unguiculata ssp. sesquipedialis.</title>
        <authorList>
            <person name="Xia Q."/>
            <person name="Zhang R."/>
            <person name="Dong Y."/>
        </authorList>
    </citation>
    <scope>NUCLEOTIDE SEQUENCE [LARGE SCALE GENOMIC DNA]</scope>
    <source>
        <tissue evidence="2">Leaf</tissue>
    </source>
</reference>
<dbReference type="EMBL" id="CP039354">
    <property type="protein sequence ID" value="QCE12081.1"/>
    <property type="molecule type" value="Genomic_DNA"/>
</dbReference>